<keyword evidence="2" id="KW-1185">Reference proteome</keyword>
<gene>
    <name evidence="1" type="ORF">MILVUS5_LOCUS21012</name>
</gene>
<sequence>MLNLVMEHKSGSNLCLAADVGTAAELLQIAEKVGPEICLLKTHVDILPDSTPDFGSKLLSIAEKHNFLIFEDRKFADIGNTVTMQYEGGIFHILDWAHIVNARIISGPGIVDGLKLKGLSRGRGLLLLAEMSSAGNLAKGDYTAAALKIAEEHSDFVIGFISVNPASWPGAPINPSFIQATPGVQMVTGGDGLGQQYNTPHSVLLQQGYSAINMDNTRRTQAASTPANAASSNTLTSNGFASSPTSITPIVATDQQRMVSGLSGTSVSHSVVTSSTTGVEPSTAVTVSTAPTTVAGSSGVAASSLDSKIPSIVENQATHDSTSSVNGAPLQDMEEAKRGLPVVGPTNVTPSAEKTNDGETFVYANKQVRILYVMYNLLY</sequence>
<reference evidence="1" key="1">
    <citation type="submission" date="2023-10" db="EMBL/GenBank/DDBJ databases">
        <authorList>
            <person name="Rodriguez Cubillos JULIANA M."/>
            <person name="De Vega J."/>
        </authorList>
    </citation>
    <scope>NUCLEOTIDE SEQUENCE</scope>
</reference>
<dbReference type="Proteomes" id="UP001177021">
    <property type="component" value="Unassembled WGS sequence"/>
</dbReference>
<evidence type="ECO:0000313" key="1">
    <source>
        <dbReference type="EMBL" id="CAJ2653734.1"/>
    </source>
</evidence>
<comment type="caution">
    <text evidence="1">The sequence shown here is derived from an EMBL/GenBank/DDBJ whole genome shotgun (WGS) entry which is preliminary data.</text>
</comment>
<accession>A0ACB0K8U5</accession>
<evidence type="ECO:0000313" key="2">
    <source>
        <dbReference type="Proteomes" id="UP001177021"/>
    </source>
</evidence>
<organism evidence="1 2">
    <name type="scientific">Trifolium pratense</name>
    <name type="common">Red clover</name>
    <dbReference type="NCBI Taxonomy" id="57577"/>
    <lineage>
        <taxon>Eukaryota</taxon>
        <taxon>Viridiplantae</taxon>
        <taxon>Streptophyta</taxon>
        <taxon>Embryophyta</taxon>
        <taxon>Tracheophyta</taxon>
        <taxon>Spermatophyta</taxon>
        <taxon>Magnoliopsida</taxon>
        <taxon>eudicotyledons</taxon>
        <taxon>Gunneridae</taxon>
        <taxon>Pentapetalae</taxon>
        <taxon>rosids</taxon>
        <taxon>fabids</taxon>
        <taxon>Fabales</taxon>
        <taxon>Fabaceae</taxon>
        <taxon>Papilionoideae</taxon>
        <taxon>50 kb inversion clade</taxon>
        <taxon>NPAAA clade</taxon>
        <taxon>Hologalegina</taxon>
        <taxon>IRL clade</taxon>
        <taxon>Trifolieae</taxon>
        <taxon>Trifolium</taxon>
    </lineage>
</organism>
<proteinExistence type="predicted"/>
<dbReference type="EMBL" id="CASHSV030000206">
    <property type="protein sequence ID" value="CAJ2653734.1"/>
    <property type="molecule type" value="Genomic_DNA"/>
</dbReference>
<protein>
    <submittedName>
        <fullName evidence="1">Uncharacterized protein</fullName>
    </submittedName>
</protein>
<name>A0ACB0K8U5_TRIPR</name>